<keyword evidence="2" id="KW-0813">Transport</keyword>
<reference evidence="11 12" key="1">
    <citation type="submission" date="2024-01" db="EMBL/GenBank/DDBJ databases">
        <title>Mesobacterium rodlantinim sp. nov., isolated from shallow sea hydrothermal systems off Kueishantao Island.</title>
        <authorList>
            <person name="Su Z."/>
            <person name="Tang K."/>
        </authorList>
    </citation>
    <scope>NUCLEOTIDE SEQUENCE [LARGE SCALE GENOMIC DNA]</scope>
    <source>
        <strain evidence="11 12">TK19101</strain>
    </source>
</reference>
<evidence type="ECO:0000256" key="2">
    <source>
        <dbReference type="ARBA" id="ARBA00022448"/>
    </source>
</evidence>
<comment type="subcellular location">
    <subcellularLocation>
        <location evidence="1">Cell inner membrane</location>
        <topology evidence="1">Multi-pass membrane protein</topology>
    </subcellularLocation>
</comment>
<feature type="transmembrane region" description="Helical" evidence="10">
    <location>
        <begin position="239"/>
        <end position="264"/>
    </location>
</feature>
<gene>
    <name evidence="11" type="ORF">VK792_03675</name>
</gene>
<sequence length="457" mass="48716">MSHPELSYTGHVRAILTLGLPLVGGHLAQFAIGLTDTIMLGWYGAEQLATLSLASSLFFTFFLVGSGFAWAVTPLVASFAAQDDQVMIRRTTRMALWLSGLFFLFSMPFLWFANPILQVLGQEPQLAEMAQTYLRIAAWGLLPALGVMTLKSYLSALERTQVILWITVLAAIVNGIGNWILIFGNLGAPELGIRGAAIASTLTQVVSLAGVVIYAHMVLPEHNLWGRFWRPDPEMFARVFHLGWPIGLTSLAEVGMFVMSALMMGWLGTIALASHGIAVQLATATFMVHLGVSNASTVRAGNAFGRGDPGHLARGAGVAFAMSVSISLVAIVIFLLMPERLVSLFLDPADPDRAAIIALGVGLLVMAALFQLVDGAQVIALGLLRGVQDTQAPMIIAGVAYWGVGLTSSYVCGFVLGWGAVGIWTGLVLGLGVAAVLLNLRFWMQALPALRTRTDAG</sequence>
<evidence type="ECO:0000256" key="10">
    <source>
        <dbReference type="SAM" id="Phobius"/>
    </source>
</evidence>
<feature type="transmembrane region" description="Helical" evidence="10">
    <location>
        <begin position="52"/>
        <end position="73"/>
    </location>
</feature>
<feature type="transmembrane region" description="Helical" evidence="10">
    <location>
        <begin position="395"/>
        <end position="416"/>
    </location>
</feature>
<name>A0ABU6HD24_9RHOB</name>
<comment type="caution">
    <text evidence="11">The sequence shown here is derived from an EMBL/GenBank/DDBJ whole genome shotgun (WGS) entry which is preliminary data.</text>
</comment>
<evidence type="ECO:0000256" key="7">
    <source>
        <dbReference type="ARBA" id="ARBA00023065"/>
    </source>
</evidence>
<dbReference type="EMBL" id="JAYLLH010000003">
    <property type="protein sequence ID" value="MEC3860372.1"/>
    <property type="molecule type" value="Genomic_DNA"/>
</dbReference>
<feature type="transmembrane region" description="Helical" evidence="10">
    <location>
        <begin position="356"/>
        <end position="383"/>
    </location>
</feature>
<evidence type="ECO:0000313" key="12">
    <source>
        <dbReference type="Proteomes" id="UP001348149"/>
    </source>
</evidence>
<feature type="transmembrane region" description="Helical" evidence="10">
    <location>
        <begin position="196"/>
        <end position="219"/>
    </location>
</feature>
<feature type="transmembrane region" description="Helical" evidence="10">
    <location>
        <begin position="133"/>
        <end position="150"/>
    </location>
</feature>
<feature type="transmembrane region" description="Helical" evidence="10">
    <location>
        <begin position="12"/>
        <end position="32"/>
    </location>
</feature>
<evidence type="ECO:0000256" key="9">
    <source>
        <dbReference type="ARBA" id="ARBA00031636"/>
    </source>
</evidence>
<evidence type="ECO:0000256" key="8">
    <source>
        <dbReference type="ARBA" id="ARBA00023136"/>
    </source>
</evidence>
<feature type="transmembrane region" description="Helical" evidence="10">
    <location>
        <begin position="422"/>
        <end position="443"/>
    </location>
</feature>
<keyword evidence="4" id="KW-1003">Cell membrane</keyword>
<evidence type="ECO:0000256" key="4">
    <source>
        <dbReference type="ARBA" id="ARBA00022475"/>
    </source>
</evidence>
<dbReference type="RefSeq" id="WP_326295995.1">
    <property type="nucleotide sequence ID" value="NZ_JAYLLH010000003.1"/>
</dbReference>
<dbReference type="PIRSF" id="PIRSF006603">
    <property type="entry name" value="DinF"/>
    <property type="match status" value="1"/>
</dbReference>
<dbReference type="NCBIfam" id="TIGR00797">
    <property type="entry name" value="matE"/>
    <property type="match status" value="1"/>
</dbReference>
<feature type="transmembrane region" description="Helical" evidence="10">
    <location>
        <begin position="94"/>
        <end position="113"/>
    </location>
</feature>
<keyword evidence="3" id="KW-0050">Antiport</keyword>
<evidence type="ECO:0000256" key="6">
    <source>
        <dbReference type="ARBA" id="ARBA00022989"/>
    </source>
</evidence>
<keyword evidence="6 10" id="KW-1133">Transmembrane helix</keyword>
<keyword evidence="7" id="KW-0406">Ion transport</keyword>
<dbReference type="InterPro" id="IPR002528">
    <property type="entry name" value="MATE_fam"/>
</dbReference>
<dbReference type="CDD" id="cd13131">
    <property type="entry name" value="MATE_NorM_like"/>
    <property type="match status" value="1"/>
</dbReference>
<evidence type="ECO:0000256" key="3">
    <source>
        <dbReference type="ARBA" id="ARBA00022449"/>
    </source>
</evidence>
<keyword evidence="5 10" id="KW-0812">Transmembrane</keyword>
<keyword evidence="12" id="KW-1185">Reference proteome</keyword>
<dbReference type="PANTHER" id="PTHR43298">
    <property type="entry name" value="MULTIDRUG RESISTANCE PROTEIN NORM-RELATED"/>
    <property type="match status" value="1"/>
</dbReference>
<protein>
    <recommendedName>
        <fullName evidence="9">Multidrug-efflux transporter</fullName>
    </recommendedName>
</protein>
<dbReference type="PANTHER" id="PTHR43298:SF2">
    <property type="entry name" value="FMN_FAD EXPORTER YEEO-RELATED"/>
    <property type="match status" value="1"/>
</dbReference>
<accession>A0ABU6HD24</accession>
<evidence type="ECO:0000256" key="1">
    <source>
        <dbReference type="ARBA" id="ARBA00004429"/>
    </source>
</evidence>
<evidence type="ECO:0000256" key="5">
    <source>
        <dbReference type="ARBA" id="ARBA00022692"/>
    </source>
</evidence>
<organism evidence="11 12">
    <name type="scientific">Mesobacterium hydrothermale</name>
    <dbReference type="NCBI Taxonomy" id="3111907"/>
    <lineage>
        <taxon>Bacteria</taxon>
        <taxon>Pseudomonadati</taxon>
        <taxon>Pseudomonadota</taxon>
        <taxon>Alphaproteobacteria</taxon>
        <taxon>Rhodobacterales</taxon>
        <taxon>Roseobacteraceae</taxon>
        <taxon>Mesobacterium</taxon>
    </lineage>
</organism>
<dbReference type="InterPro" id="IPR050222">
    <property type="entry name" value="MATE_MdtK"/>
</dbReference>
<dbReference type="Proteomes" id="UP001348149">
    <property type="component" value="Unassembled WGS sequence"/>
</dbReference>
<evidence type="ECO:0000313" key="11">
    <source>
        <dbReference type="EMBL" id="MEC3860372.1"/>
    </source>
</evidence>
<keyword evidence="8 10" id="KW-0472">Membrane</keyword>
<feature type="transmembrane region" description="Helical" evidence="10">
    <location>
        <begin position="162"/>
        <end position="184"/>
    </location>
</feature>
<proteinExistence type="predicted"/>
<feature type="transmembrane region" description="Helical" evidence="10">
    <location>
        <begin position="312"/>
        <end position="336"/>
    </location>
</feature>
<dbReference type="Pfam" id="PF01554">
    <property type="entry name" value="MatE"/>
    <property type="match status" value="2"/>
</dbReference>
<feature type="transmembrane region" description="Helical" evidence="10">
    <location>
        <begin position="270"/>
        <end position="292"/>
    </location>
</feature>
<dbReference type="InterPro" id="IPR048279">
    <property type="entry name" value="MdtK-like"/>
</dbReference>